<dbReference type="EMBL" id="CP060007">
    <property type="protein sequence ID" value="QNA46626.1"/>
    <property type="molecule type" value="Genomic_DNA"/>
</dbReference>
<keyword evidence="3" id="KW-1185">Reference proteome</keyword>
<proteinExistence type="predicted"/>
<name>A0A7G5XMC3_9BACT</name>
<gene>
    <name evidence="2" type="ORF">H4075_10780</name>
</gene>
<dbReference type="AlphaFoldDB" id="A0A7G5XMC3"/>
<evidence type="ECO:0000313" key="2">
    <source>
        <dbReference type="EMBL" id="QNA46626.1"/>
    </source>
</evidence>
<reference evidence="3" key="1">
    <citation type="submission" date="2020-08" db="EMBL/GenBank/DDBJ databases">
        <title>Lacibacter sp. S13-6-6 genome sequencing.</title>
        <authorList>
            <person name="Jin L."/>
        </authorList>
    </citation>
    <scope>NUCLEOTIDE SEQUENCE [LARGE SCALE GENOMIC DNA]</scope>
    <source>
        <strain evidence="3">S13-6-6</strain>
    </source>
</reference>
<dbReference type="KEGG" id="lacs:H4075_10780"/>
<dbReference type="Proteomes" id="UP000515344">
    <property type="component" value="Chromosome"/>
</dbReference>
<feature type="transmembrane region" description="Helical" evidence="1">
    <location>
        <begin position="103"/>
        <end position="123"/>
    </location>
</feature>
<dbReference type="RefSeq" id="WP_182806518.1">
    <property type="nucleotide sequence ID" value="NZ_CP060007.1"/>
</dbReference>
<sequence>MRNIISQLIQKPKTLFLVDGIGAFITAFLLFAVLRTFNEYVGLPATTLTYLSAVAAGFCIYSISCFFVVKENWQHYLRFISIANLLYCCVTIGLVVYHYPTVTMLGIAYFSGEIIVICALVSIELKALRKRN</sequence>
<feature type="transmembrane region" description="Helical" evidence="1">
    <location>
        <begin position="15"/>
        <end position="37"/>
    </location>
</feature>
<feature type="transmembrane region" description="Helical" evidence="1">
    <location>
        <begin position="49"/>
        <end position="69"/>
    </location>
</feature>
<keyword evidence="1" id="KW-1133">Transmembrane helix</keyword>
<evidence type="ECO:0000256" key="1">
    <source>
        <dbReference type="SAM" id="Phobius"/>
    </source>
</evidence>
<keyword evidence="1" id="KW-0812">Transmembrane</keyword>
<feature type="transmembrane region" description="Helical" evidence="1">
    <location>
        <begin position="76"/>
        <end position="97"/>
    </location>
</feature>
<protein>
    <submittedName>
        <fullName evidence="2">Uncharacterized protein</fullName>
    </submittedName>
</protein>
<keyword evidence="1" id="KW-0472">Membrane</keyword>
<accession>A0A7G5XMC3</accession>
<organism evidence="2 3">
    <name type="scientific">Lacibacter sediminis</name>
    <dbReference type="NCBI Taxonomy" id="2760713"/>
    <lineage>
        <taxon>Bacteria</taxon>
        <taxon>Pseudomonadati</taxon>
        <taxon>Bacteroidota</taxon>
        <taxon>Chitinophagia</taxon>
        <taxon>Chitinophagales</taxon>
        <taxon>Chitinophagaceae</taxon>
        <taxon>Lacibacter</taxon>
    </lineage>
</organism>
<evidence type="ECO:0000313" key="3">
    <source>
        <dbReference type="Proteomes" id="UP000515344"/>
    </source>
</evidence>